<dbReference type="SUPFAM" id="SSF55729">
    <property type="entry name" value="Acyl-CoA N-acyltransferases (Nat)"/>
    <property type="match status" value="1"/>
</dbReference>
<dbReference type="Proteomes" id="UP000194546">
    <property type="component" value="Unassembled WGS sequence"/>
</dbReference>
<dbReference type="RefSeq" id="WP_062001921.1">
    <property type="nucleotide sequence ID" value="NZ_NBTY01000135.1"/>
</dbReference>
<feature type="domain" description="N-acetyltransferase" evidence="1">
    <location>
        <begin position="5"/>
        <end position="140"/>
    </location>
</feature>
<organism evidence="2 3">
    <name type="scientific">Caballeronia sordidicola</name>
    <name type="common">Burkholderia sordidicola</name>
    <dbReference type="NCBI Taxonomy" id="196367"/>
    <lineage>
        <taxon>Bacteria</taxon>
        <taxon>Pseudomonadati</taxon>
        <taxon>Pseudomonadota</taxon>
        <taxon>Betaproteobacteria</taxon>
        <taxon>Burkholderiales</taxon>
        <taxon>Burkholderiaceae</taxon>
        <taxon>Caballeronia</taxon>
    </lineage>
</organism>
<evidence type="ECO:0000313" key="3">
    <source>
        <dbReference type="Proteomes" id="UP000194546"/>
    </source>
</evidence>
<dbReference type="EMBL" id="NBTY01000135">
    <property type="protein sequence ID" value="OTP70812.1"/>
    <property type="molecule type" value="Genomic_DNA"/>
</dbReference>
<protein>
    <submittedName>
        <fullName evidence="2">Histone acetyltransferase HPA2</fullName>
    </submittedName>
</protein>
<dbReference type="PROSITE" id="PS51186">
    <property type="entry name" value="GNAT"/>
    <property type="match status" value="1"/>
</dbReference>
<dbReference type="GO" id="GO:0016747">
    <property type="term" value="F:acyltransferase activity, transferring groups other than amino-acyl groups"/>
    <property type="evidence" value="ECO:0007669"/>
    <property type="project" value="InterPro"/>
</dbReference>
<dbReference type="Pfam" id="PF00583">
    <property type="entry name" value="Acetyltransf_1"/>
    <property type="match status" value="1"/>
</dbReference>
<dbReference type="InterPro" id="IPR000182">
    <property type="entry name" value="GNAT_dom"/>
</dbReference>
<reference evidence="2 3" key="1">
    <citation type="submission" date="2017-03" db="EMBL/GenBank/DDBJ databases">
        <title>Genome analysis of strain PAMC 26510.</title>
        <authorList>
            <person name="Oh H.-M."/>
            <person name="Yang J.-A."/>
        </authorList>
    </citation>
    <scope>NUCLEOTIDE SEQUENCE [LARGE SCALE GENOMIC DNA]</scope>
    <source>
        <strain evidence="2 3">PAMC 26510</strain>
    </source>
</reference>
<comment type="caution">
    <text evidence="2">The sequence shown here is derived from an EMBL/GenBank/DDBJ whole genome shotgun (WGS) entry which is preliminary data.</text>
</comment>
<gene>
    <name evidence="2" type="ORF">PAMC26510_24615</name>
</gene>
<keyword evidence="2" id="KW-0808">Transferase</keyword>
<name>A0A242MHN3_CABSO</name>
<dbReference type="InterPro" id="IPR016181">
    <property type="entry name" value="Acyl_CoA_acyltransferase"/>
</dbReference>
<dbReference type="PANTHER" id="PTHR47237:SF2">
    <property type="entry name" value="BLL4206 PROTEIN"/>
    <property type="match status" value="1"/>
</dbReference>
<dbReference type="PANTHER" id="PTHR47237">
    <property type="entry name" value="SLL0310 PROTEIN"/>
    <property type="match status" value="1"/>
</dbReference>
<dbReference type="Gene3D" id="3.40.630.90">
    <property type="match status" value="1"/>
</dbReference>
<evidence type="ECO:0000259" key="1">
    <source>
        <dbReference type="PROSITE" id="PS51186"/>
    </source>
</evidence>
<dbReference type="InterPro" id="IPR041496">
    <property type="entry name" value="YitH/HolE_GNAT"/>
</dbReference>
<dbReference type="AlphaFoldDB" id="A0A242MHN3"/>
<sequence>MSDQVAYRPFTDEDIAAAHALTVELKWPHRAEDWQFVAQAGAGFVAIEAGEVVGTALYWTYGDDRASLGMVIVSPARQGLGIGRKLMESVLEALEGRVTFLHATLAGQPLYEKLGFRAVGTLDQHQGTAFQPPLMALPSGERLRPLGTNDTARLIDLASRACGLDRTQTLPALLANADGIGLDRDGELIGFSLFRRFGRGFAIGPVVAPGSDPVRAKALISHWLSLNEGMFIRIDTPAECGLTEWLDGLGLPRVDSVMKMVLNAPAATGRDNPDDDCRQFAIINQAML</sequence>
<dbReference type="InterPro" id="IPR052729">
    <property type="entry name" value="Acyl/Acetyltrans_Enzymes"/>
</dbReference>
<accession>A0A242MHN3</accession>
<dbReference type="Gene3D" id="3.40.630.30">
    <property type="match status" value="1"/>
</dbReference>
<dbReference type="CDD" id="cd04301">
    <property type="entry name" value="NAT_SF"/>
    <property type="match status" value="1"/>
</dbReference>
<proteinExistence type="predicted"/>
<dbReference type="Pfam" id="PF18014">
    <property type="entry name" value="Acetyltransf_18"/>
    <property type="match status" value="1"/>
</dbReference>
<evidence type="ECO:0000313" key="2">
    <source>
        <dbReference type="EMBL" id="OTP70812.1"/>
    </source>
</evidence>